<proteinExistence type="predicted"/>
<organism evidence="1 2">
    <name type="scientific">Scutellospora calospora</name>
    <dbReference type="NCBI Taxonomy" id="85575"/>
    <lineage>
        <taxon>Eukaryota</taxon>
        <taxon>Fungi</taxon>
        <taxon>Fungi incertae sedis</taxon>
        <taxon>Mucoromycota</taxon>
        <taxon>Glomeromycotina</taxon>
        <taxon>Glomeromycetes</taxon>
        <taxon>Diversisporales</taxon>
        <taxon>Gigasporaceae</taxon>
        <taxon>Scutellospora</taxon>
    </lineage>
</organism>
<dbReference type="Proteomes" id="UP000789860">
    <property type="component" value="Unassembled WGS sequence"/>
</dbReference>
<sequence>MQSESLTIDIRIQVEINNDYFMQIEALNNSLNTLITEYSKQVKIIEIKNNKIFELEYEYEYLKKQITDLNIRLESLDLYKKQWNEQYNTQQK</sequence>
<dbReference type="EMBL" id="CAJVPM010000055">
    <property type="protein sequence ID" value="CAG8435197.1"/>
    <property type="molecule type" value="Genomic_DNA"/>
</dbReference>
<name>A0ACA9JU94_9GLOM</name>
<gene>
    <name evidence="1" type="ORF">SCALOS_LOCUS165</name>
</gene>
<evidence type="ECO:0000313" key="1">
    <source>
        <dbReference type="EMBL" id="CAG8435197.1"/>
    </source>
</evidence>
<protein>
    <submittedName>
        <fullName evidence="1">6676_t:CDS:1</fullName>
    </submittedName>
</protein>
<comment type="caution">
    <text evidence="1">The sequence shown here is derived from an EMBL/GenBank/DDBJ whole genome shotgun (WGS) entry which is preliminary data.</text>
</comment>
<evidence type="ECO:0000313" key="2">
    <source>
        <dbReference type="Proteomes" id="UP000789860"/>
    </source>
</evidence>
<keyword evidence="2" id="KW-1185">Reference proteome</keyword>
<reference evidence="1" key="1">
    <citation type="submission" date="2021-06" db="EMBL/GenBank/DDBJ databases">
        <authorList>
            <person name="Kallberg Y."/>
            <person name="Tangrot J."/>
            <person name="Rosling A."/>
        </authorList>
    </citation>
    <scope>NUCLEOTIDE SEQUENCE</scope>
    <source>
        <strain evidence="1">AU212A</strain>
    </source>
</reference>
<accession>A0ACA9JU94</accession>